<dbReference type="EMBL" id="CP001787">
    <property type="protein sequence ID" value="ACX72065.1"/>
    <property type="molecule type" value="Genomic_DNA"/>
</dbReference>
<dbReference type="HOGENOM" id="CLU_043916_1_0_2"/>
<dbReference type="PANTHER" id="PTHR42204">
    <property type="entry name" value="INTEGRAL MEMBRANE PROTEIN"/>
    <property type="match status" value="1"/>
</dbReference>
<organism evidence="3 4">
    <name type="scientific">Methanocaldococcus vulcanius (strain ATCC 700851 / DSM 12094 / M7)</name>
    <name type="common">Methanococcus vulcanius</name>
    <dbReference type="NCBI Taxonomy" id="579137"/>
    <lineage>
        <taxon>Archaea</taxon>
        <taxon>Methanobacteriati</taxon>
        <taxon>Methanobacteriota</taxon>
        <taxon>Methanomada group</taxon>
        <taxon>Methanococci</taxon>
        <taxon>Methanococcales</taxon>
        <taxon>Methanocaldococcaceae</taxon>
        <taxon>Methanocaldococcus</taxon>
    </lineage>
</organism>
<evidence type="ECO:0000313" key="4">
    <source>
        <dbReference type="Proteomes" id="UP000002063"/>
    </source>
</evidence>
<proteinExistence type="predicted"/>
<evidence type="ECO:0000256" key="1">
    <source>
        <dbReference type="SAM" id="Phobius"/>
    </source>
</evidence>
<feature type="transmembrane region" description="Helical" evidence="1">
    <location>
        <begin position="358"/>
        <end position="376"/>
    </location>
</feature>
<dbReference type="KEGG" id="mvu:Metvu_0198"/>
<feature type="transmembrane region" description="Helical" evidence="1">
    <location>
        <begin position="92"/>
        <end position="121"/>
    </location>
</feature>
<reference evidence="3" key="1">
    <citation type="submission" date="2009-10" db="EMBL/GenBank/DDBJ databases">
        <title>Complete sequence of chromosome of Methanocaldococcus vulcanius M7.</title>
        <authorList>
            <consortium name="US DOE Joint Genome Institute"/>
            <person name="Lucas S."/>
            <person name="Copeland A."/>
            <person name="Lapidus A."/>
            <person name="Glavina del Rio T."/>
            <person name="Dalin E."/>
            <person name="Tice H."/>
            <person name="Bruce D."/>
            <person name="Goodwin L."/>
            <person name="Pitluck S."/>
            <person name="Lcollab F.I."/>
            <person name="Brettin T."/>
            <person name="Detter J.C."/>
            <person name="Han C."/>
            <person name="Tapia R."/>
            <person name="Kuske C.R."/>
            <person name="Schmutz J."/>
            <person name="Larimer F."/>
            <person name="Land M."/>
            <person name="Hauser L."/>
            <person name="Kyrpides N."/>
            <person name="Ovchinikova G."/>
            <person name="Sieprawska-Lupa M."/>
            <person name="Whitman W.B."/>
            <person name="Woyke T."/>
        </authorList>
    </citation>
    <scope>NUCLEOTIDE SEQUENCE [LARGE SCALE GENOMIC DNA]</scope>
    <source>
        <strain evidence="3">M7</strain>
    </source>
</reference>
<dbReference type="STRING" id="579137.Metvu_0198"/>
<accession>C9RER3</accession>
<evidence type="ECO:0000313" key="3">
    <source>
        <dbReference type="EMBL" id="ACX72065.1"/>
    </source>
</evidence>
<dbReference type="Pfam" id="PF01970">
    <property type="entry name" value="TctA"/>
    <property type="match status" value="1"/>
</dbReference>
<dbReference type="eggNOG" id="arCOG04469">
    <property type="taxonomic scope" value="Archaea"/>
</dbReference>
<feature type="domain" description="DUF112" evidence="2">
    <location>
        <begin position="9"/>
        <end position="386"/>
    </location>
</feature>
<keyword evidence="1" id="KW-0472">Membrane</keyword>
<keyword evidence="4" id="KW-1185">Reference proteome</keyword>
<dbReference type="PANTHER" id="PTHR42204:SF1">
    <property type="entry name" value="INTEGRAL MEMBRANE PROTEIN"/>
    <property type="match status" value="1"/>
</dbReference>
<dbReference type="InterPro" id="IPR002823">
    <property type="entry name" value="DUF112_TM"/>
</dbReference>
<protein>
    <recommendedName>
        <fullName evidence="2">DUF112 domain-containing protein</fullName>
    </recommendedName>
</protein>
<dbReference type="Proteomes" id="UP000002063">
    <property type="component" value="Chromosome"/>
</dbReference>
<feature type="transmembrane region" description="Helical" evidence="1">
    <location>
        <begin position="178"/>
        <end position="196"/>
    </location>
</feature>
<feature type="transmembrane region" description="Helical" evidence="1">
    <location>
        <begin position="303"/>
        <end position="326"/>
    </location>
</feature>
<gene>
    <name evidence="3" type="ordered locus">Metvu_0198</name>
</gene>
<name>C9RER3_METVM</name>
<feature type="transmembrane region" description="Helical" evidence="1">
    <location>
        <begin position="7"/>
        <end position="27"/>
    </location>
</feature>
<dbReference type="AlphaFoldDB" id="C9RER3"/>
<keyword evidence="1" id="KW-0812">Transmembrane</keyword>
<sequence length="400" mass="44578">MNFIYKIPYLSLGIICGTITGLFPGIHPNNIVALSFLILPYFGVDNYILFLIGLVITHYFINFIPSAFLGVPDDETAVSALPMHKLTLNGRGYEAIVLAGFGSYLGVVFSILISLFVISILHFDVKVFYHHIKIFIPFILIAFILYQIFTAKSIWEILVIFLSGIFGIAVLYCSEAFSITLTAIFTGMFGIPLLINNLKTYKIKNQIITFPNFDLKFLKSSLFASIFGFFRIFLPGISGSQLNYILSKILKEKDLKNFIVSQGSIILSNEIFSILAVIFIGIGRSGVARAIQLLNVDLSMNTAIFSILITATVAVIILLNLSKYILLFIQKVNFKILSLFFIAFCSLVVVVGSYNLYLIHHIVVYLTAVCIGLLAVKSNSKLSNMMNVLIFPTIIMFLRG</sequence>
<feature type="transmembrane region" description="Helical" evidence="1">
    <location>
        <begin position="258"/>
        <end position="282"/>
    </location>
</feature>
<keyword evidence="1" id="KW-1133">Transmembrane helix</keyword>
<feature type="transmembrane region" description="Helical" evidence="1">
    <location>
        <begin position="153"/>
        <end position="172"/>
    </location>
</feature>
<feature type="transmembrane region" description="Helical" evidence="1">
    <location>
        <begin position="332"/>
        <end position="351"/>
    </location>
</feature>
<feature type="transmembrane region" description="Helical" evidence="1">
    <location>
        <begin position="127"/>
        <end position="146"/>
    </location>
</feature>
<evidence type="ECO:0000259" key="2">
    <source>
        <dbReference type="Pfam" id="PF01970"/>
    </source>
</evidence>